<accession>A0ACC2XF36</accession>
<reference evidence="1" key="1">
    <citation type="submission" date="2023-04" db="EMBL/GenBank/DDBJ databases">
        <title>Draft Genome sequencing of Naganishia species isolated from polar environments using Oxford Nanopore Technology.</title>
        <authorList>
            <person name="Leo P."/>
            <person name="Venkateswaran K."/>
        </authorList>
    </citation>
    <scope>NUCLEOTIDE SEQUENCE</scope>
    <source>
        <strain evidence="1">MNA-CCFEE 5425</strain>
    </source>
</reference>
<organism evidence="1 2">
    <name type="scientific">Naganishia vaughanmartiniae</name>
    <dbReference type="NCBI Taxonomy" id="1424756"/>
    <lineage>
        <taxon>Eukaryota</taxon>
        <taxon>Fungi</taxon>
        <taxon>Dikarya</taxon>
        <taxon>Basidiomycota</taxon>
        <taxon>Agaricomycotina</taxon>
        <taxon>Tremellomycetes</taxon>
        <taxon>Filobasidiales</taxon>
        <taxon>Filobasidiaceae</taxon>
        <taxon>Naganishia</taxon>
    </lineage>
</organism>
<sequence>MSMEDYDEFGNYIGGDLDSDDEDNEVEQQNTDQAAPGTGFGAPLEGYDDHDMDGDADTMDADGDVGTQVALPGTGTTPRNQIVLHEDKKYYPTAEETYGADVETLVQEEDAQLLTEPIVQPIKVRKFMAEEKDMPVTRFDRGFMLDMMDHPSMIRNVVIAGHLHHGKTSLMDTLVLETHQLTWDADAPIRYTDTHVLSRDRGISIKSSAMSLVLQNSRGKSHLVNLIDTPGHVNFVDEVASCARLADGIVLVVDVVEGVMSNTEAIIKHALQEGLPLVLVVNKMDRLILELRLPPSEAFFKIKHTIEEVNSIIAAINPDESLRLSPERGNVAFASAQMGWVFTLRSFAQMYSDTYGAVDIDELAPRLWGNIYFNEETRKFSKKPADPETKRSFVHFILEPLYKLYTQVMSEETETLKKTLAKLNITLKPACYKMDVRPLLKVVLEAFFGPTRALVDLITEKIPSPVEAAASLIARSYTGPMTSDLAQSMQKCDPEGPAIVHVSKLYHTADAQTFRAFGRVMSGTIRQGQLVKVLGEGYSPDDEEDMVTQSIDNIWLNESRLVYEFLTVETDHASAGNLVLLGGVDASISKTATIVARDVDEELYIFRPIRHMTQSVLKIAVEPISPSELPKMLDGLRKVNKSYPLVTTKVEESGEHIILGTGELYLDCVMHDLRRLFSEIEIKVSDPVVKFCETVVETSALKCYADTPNKKNRITMIAEPLERGLAEEIEKGKVTMKMTNKERGKFFETNYQWDLLASRNIWAFGPEEQGPNILVNDTLPSEVDTKMLTSVKESIKQGFQWGAREGPLCDEPIRGVKFRILDASVAPEPIFRGGGQVIPTARRVCYSSFLMATPRLLEPVYYVEVQAPADCVAAVYTVLARRRGHVTKDTPKPGSPLYTVQAFIPVLDANGFETDLRMATQGQAFCQMHFDHWSVVPGDPTDTSIKLRPLEPASGQALARDLVLKTRRRKGLSDSIAVSKYLEDETIIAISASGNADLLG</sequence>
<evidence type="ECO:0000313" key="2">
    <source>
        <dbReference type="Proteomes" id="UP001243375"/>
    </source>
</evidence>
<dbReference type="Proteomes" id="UP001243375">
    <property type="component" value="Unassembled WGS sequence"/>
</dbReference>
<protein>
    <submittedName>
        <fullName evidence="1">Uncharacterized protein</fullName>
    </submittedName>
</protein>
<gene>
    <name evidence="1" type="ORF">QFC22_001853</name>
</gene>
<proteinExistence type="predicted"/>
<comment type="caution">
    <text evidence="1">The sequence shown here is derived from an EMBL/GenBank/DDBJ whole genome shotgun (WGS) entry which is preliminary data.</text>
</comment>
<keyword evidence="2" id="KW-1185">Reference proteome</keyword>
<dbReference type="EMBL" id="JASBWU010000004">
    <property type="protein sequence ID" value="KAJ9122428.1"/>
    <property type="molecule type" value="Genomic_DNA"/>
</dbReference>
<name>A0ACC2XF36_9TREE</name>
<evidence type="ECO:0000313" key="1">
    <source>
        <dbReference type="EMBL" id="KAJ9122428.1"/>
    </source>
</evidence>